<gene>
    <name evidence="3" type="ORF">N7456_000197</name>
</gene>
<keyword evidence="1" id="KW-0378">Hydrolase</keyword>
<dbReference type="Proteomes" id="UP001149165">
    <property type="component" value="Unassembled WGS sequence"/>
</dbReference>
<dbReference type="AlphaFoldDB" id="A0A9W9KS04"/>
<accession>A0A9W9KS04</accession>
<dbReference type="Gene3D" id="3.40.50.1820">
    <property type="entry name" value="alpha/beta hydrolase"/>
    <property type="match status" value="1"/>
</dbReference>
<keyword evidence="4" id="KW-1185">Reference proteome</keyword>
<evidence type="ECO:0000313" key="4">
    <source>
        <dbReference type="Proteomes" id="UP001149165"/>
    </source>
</evidence>
<sequence>MDAKKRPVSARLGFFLNVAVLTIRYGIINMAKAAVRAWVKGLPMGPSIGNSFIRPLMANIPPSQIHAVLPSSIETYRAWTIASGNEPDIDVLEDGETRLFWLGQRKGVKALLFLHGGGYVMPLSPGHLDWMAYVKGEASKGGVDLDVGQFGYLSVWLIDEELVPDKQYPRQMMQAIVALKHLVASGYLPRNIIFGGDSAGGHLALSLLSHLHHPRLDNSSSMYDIELMESVRGCFLISPLASLNLNTSSYRRKCSVDVLSKEVVGDWGELLVRNSPWHSEISHGYGWGMALDVSEEWWGGLDCLDEIIITGGEEEVFRDHIVQLMDVFKRRVRSKVTGYVAEKEAHDGPLMDFLAKRAPGPTTKFVTEWIVDLMKS</sequence>
<dbReference type="GO" id="GO:0016787">
    <property type="term" value="F:hydrolase activity"/>
    <property type="evidence" value="ECO:0007669"/>
    <property type="project" value="UniProtKB-KW"/>
</dbReference>
<feature type="transmembrane region" description="Helical" evidence="2">
    <location>
        <begin position="12"/>
        <end position="31"/>
    </location>
</feature>
<dbReference type="InterPro" id="IPR029058">
    <property type="entry name" value="AB_hydrolase_fold"/>
</dbReference>
<organism evidence="3 4">
    <name type="scientific">Penicillium angulare</name>
    <dbReference type="NCBI Taxonomy" id="116970"/>
    <lineage>
        <taxon>Eukaryota</taxon>
        <taxon>Fungi</taxon>
        <taxon>Dikarya</taxon>
        <taxon>Ascomycota</taxon>
        <taxon>Pezizomycotina</taxon>
        <taxon>Eurotiomycetes</taxon>
        <taxon>Eurotiomycetidae</taxon>
        <taxon>Eurotiales</taxon>
        <taxon>Aspergillaceae</taxon>
        <taxon>Penicillium</taxon>
    </lineage>
</organism>
<dbReference type="GO" id="GO:0017000">
    <property type="term" value="P:antibiotic biosynthetic process"/>
    <property type="evidence" value="ECO:0007669"/>
    <property type="project" value="UniProtKB-ARBA"/>
</dbReference>
<dbReference type="EMBL" id="JAPQKH010000001">
    <property type="protein sequence ID" value="KAJ5115849.1"/>
    <property type="molecule type" value="Genomic_DNA"/>
</dbReference>
<keyword evidence="2" id="KW-1133">Transmembrane helix</keyword>
<evidence type="ECO:0000256" key="1">
    <source>
        <dbReference type="ARBA" id="ARBA00022801"/>
    </source>
</evidence>
<dbReference type="InterPro" id="IPR019436">
    <property type="entry name" value="Say1-like"/>
</dbReference>
<dbReference type="InterPro" id="IPR050300">
    <property type="entry name" value="GDXG_lipolytic_enzyme"/>
</dbReference>
<keyword evidence="2" id="KW-0472">Membrane</keyword>
<reference evidence="3" key="1">
    <citation type="submission" date="2022-11" db="EMBL/GenBank/DDBJ databases">
        <authorList>
            <person name="Petersen C."/>
        </authorList>
    </citation>
    <scope>NUCLEOTIDE SEQUENCE</scope>
    <source>
        <strain evidence="3">IBT 30069</strain>
    </source>
</reference>
<comment type="caution">
    <text evidence="3">The sequence shown here is derived from an EMBL/GenBank/DDBJ whole genome shotgun (WGS) entry which is preliminary data.</text>
</comment>
<reference evidence="3" key="2">
    <citation type="journal article" date="2023" name="IMA Fungus">
        <title>Comparative genomic study of the Penicillium genus elucidates a diverse pangenome and 15 lateral gene transfer events.</title>
        <authorList>
            <person name="Petersen C."/>
            <person name="Sorensen T."/>
            <person name="Nielsen M.R."/>
            <person name="Sondergaard T.E."/>
            <person name="Sorensen J.L."/>
            <person name="Fitzpatrick D.A."/>
            <person name="Frisvad J.C."/>
            <person name="Nielsen K.L."/>
        </authorList>
    </citation>
    <scope>NUCLEOTIDE SEQUENCE</scope>
    <source>
        <strain evidence="3">IBT 30069</strain>
    </source>
</reference>
<dbReference type="PANTHER" id="PTHR48081:SF31">
    <property type="entry name" value="STERYL ACETYL HYDROLASE MUG81-RELATED"/>
    <property type="match status" value="1"/>
</dbReference>
<evidence type="ECO:0000256" key="2">
    <source>
        <dbReference type="SAM" id="Phobius"/>
    </source>
</evidence>
<dbReference type="GO" id="GO:0072330">
    <property type="term" value="P:monocarboxylic acid biosynthetic process"/>
    <property type="evidence" value="ECO:0007669"/>
    <property type="project" value="UniProtKB-ARBA"/>
</dbReference>
<dbReference type="OrthoDB" id="2152029at2759"/>
<dbReference type="PANTHER" id="PTHR48081">
    <property type="entry name" value="AB HYDROLASE SUPERFAMILY PROTEIN C4A8.06C"/>
    <property type="match status" value="1"/>
</dbReference>
<evidence type="ECO:0000313" key="3">
    <source>
        <dbReference type="EMBL" id="KAJ5115849.1"/>
    </source>
</evidence>
<proteinExistence type="predicted"/>
<protein>
    <submittedName>
        <fullName evidence="3">Alpha/beta-hydrolase</fullName>
    </submittedName>
</protein>
<dbReference type="SUPFAM" id="SSF53474">
    <property type="entry name" value="alpha/beta-Hydrolases"/>
    <property type="match status" value="1"/>
</dbReference>
<keyword evidence="2" id="KW-0812">Transmembrane</keyword>
<dbReference type="Pfam" id="PF10340">
    <property type="entry name" value="Say1_Mug180"/>
    <property type="match status" value="1"/>
</dbReference>
<name>A0A9W9KS04_9EURO</name>